<dbReference type="AlphaFoldDB" id="A0A1Z9YZ23"/>
<dbReference type="PANTHER" id="PTHR11544">
    <property type="entry name" value="COLD SHOCK DOMAIN CONTAINING PROTEINS"/>
    <property type="match status" value="1"/>
</dbReference>
<comment type="caution">
    <text evidence="5">The sequence shown here is derived from an EMBL/GenBank/DDBJ whole genome shotgun (WGS) entry which is preliminary data.</text>
</comment>
<dbReference type="PIRSF" id="PIRSF002599">
    <property type="entry name" value="Cold_shock_A"/>
    <property type="match status" value="1"/>
</dbReference>
<dbReference type="InterPro" id="IPR050181">
    <property type="entry name" value="Cold_shock_domain"/>
</dbReference>
<dbReference type="InterPro" id="IPR002059">
    <property type="entry name" value="CSP_DNA-bd"/>
</dbReference>
<proteinExistence type="predicted"/>
<dbReference type="InterPro" id="IPR012156">
    <property type="entry name" value="Cold_shock_CspA"/>
</dbReference>
<protein>
    <submittedName>
        <fullName evidence="5">Cold-shock protein</fullName>
    </submittedName>
</protein>
<dbReference type="SUPFAM" id="SSF50249">
    <property type="entry name" value="Nucleic acid-binding proteins"/>
    <property type="match status" value="1"/>
</dbReference>
<dbReference type="SMART" id="SM00357">
    <property type="entry name" value="CSP"/>
    <property type="match status" value="1"/>
</dbReference>
<dbReference type="PRINTS" id="PR00050">
    <property type="entry name" value="COLDSHOCK"/>
</dbReference>
<dbReference type="EMBL" id="NEXX01000002">
    <property type="protein sequence ID" value="OUY07453.1"/>
    <property type="molecule type" value="Genomic_DNA"/>
</dbReference>
<dbReference type="Proteomes" id="UP000196536">
    <property type="component" value="Unassembled WGS sequence"/>
</dbReference>
<dbReference type="InterPro" id="IPR011129">
    <property type="entry name" value="CSD"/>
</dbReference>
<evidence type="ECO:0000313" key="5">
    <source>
        <dbReference type="EMBL" id="OUY07453.1"/>
    </source>
</evidence>
<keyword evidence="2" id="KW-0963">Cytoplasm</keyword>
<name>A0A1Z9YZ23_9GAMM</name>
<dbReference type="FunFam" id="2.40.50.140:FF:000006">
    <property type="entry name" value="Cold shock protein CspC"/>
    <property type="match status" value="1"/>
</dbReference>
<evidence type="ECO:0000313" key="6">
    <source>
        <dbReference type="Proteomes" id="UP000196536"/>
    </source>
</evidence>
<reference evidence="5 6" key="1">
    <citation type="submission" date="2017-05" db="EMBL/GenBank/DDBJ databases">
        <title>Acinetobacter populi ANC 5415 (= PBJ7), whole genome shotgun sequencing project.</title>
        <authorList>
            <person name="Nemec A."/>
            <person name="Radolfova-Krizova L."/>
        </authorList>
    </citation>
    <scope>NUCLEOTIDE SEQUENCE [LARGE SCALE GENOMIC DNA]</scope>
    <source>
        <strain evidence="5 6">PBJ7</strain>
    </source>
</reference>
<evidence type="ECO:0000256" key="1">
    <source>
        <dbReference type="ARBA" id="ARBA00004496"/>
    </source>
</evidence>
<comment type="subcellular location">
    <subcellularLocation>
        <location evidence="1 3">Cytoplasm</location>
    </subcellularLocation>
</comment>
<dbReference type="RefSeq" id="WP_087620004.1">
    <property type="nucleotide sequence ID" value="NZ_JAKVJF010000021.1"/>
</dbReference>
<keyword evidence="6" id="KW-1185">Reference proteome</keyword>
<organism evidence="5 6">
    <name type="scientific">Acinetobacter populi</name>
    <dbReference type="NCBI Taxonomy" id="1582270"/>
    <lineage>
        <taxon>Bacteria</taxon>
        <taxon>Pseudomonadati</taxon>
        <taxon>Pseudomonadota</taxon>
        <taxon>Gammaproteobacteria</taxon>
        <taxon>Moraxellales</taxon>
        <taxon>Moraxellaceae</taxon>
        <taxon>Acinetobacter</taxon>
    </lineage>
</organism>
<sequence length="70" mass="7925">MSAREQGVVKWFNDTKGFGFIQRSNGEDVFVHFRAIQSDGHRSLRDGQRVEFTVAQGQKGLQAEEVRAVD</sequence>
<dbReference type="InterPro" id="IPR012340">
    <property type="entry name" value="NA-bd_OB-fold"/>
</dbReference>
<dbReference type="InterPro" id="IPR019844">
    <property type="entry name" value="CSD_CS"/>
</dbReference>
<evidence type="ECO:0000259" key="4">
    <source>
        <dbReference type="PROSITE" id="PS51857"/>
    </source>
</evidence>
<dbReference type="PROSITE" id="PS51857">
    <property type="entry name" value="CSD_2"/>
    <property type="match status" value="1"/>
</dbReference>
<accession>A0A1Z9YZ23</accession>
<evidence type="ECO:0000256" key="2">
    <source>
        <dbReference type="ARBA" id="ARBA00022490"/>
    </source>
</evidence>
<dbReference type="Gene3D" id="2.40.50.140">
    <property type="entry name" value="Nucleic acid-binding proteins"/>
    <property type="match status" value="1"/>
</dbReference>
<dbReference type="OrthoDB" id="9810590at2"/>
<dbReference type="GO" id="GO:0003676">
    <property type="term" value="F:nucleic acid binding"/>
    <property type="evidence" value="ECO:0007669"/>
    <property type="project" value="InterPro"/>
</dbReference>
<evidence type="ECO:0000256" key="3">
    <source>
        <dbReference type="RuleBase" id="RU000408"/>
    </source>
</evidence>
<dbReference type="CDD" id="cd04458">
    <property type="entry name" value="CSP_CDS"/>
    <property type="match status" value="1"/>
</dbReference>
<gene>
    <name evidence="5" type="ORF">CAP51_06780</name>
</gene>
<dbReference type="PROSITE" id="PS00352">
    <property type="entry name" value="CSD_1"/>
    <property type="match status" value="1"/>
</dbReference>
<feature type="domain" description="CSD" evidence="4">
    <location>
        <begin position="4"/>
        <end position="68"/>
    </location>
</feature>
<dbReference type="GO" id="GO:0005829">
    <property type="term" value="C:cytosol"/>
    <property type="evidence" value="ECO:0007669"/>
    <property type="project" value="UniProtKB-ARBA"/>
</dbReference>
<dbReference type="Pfam" id="PF00313">
    <property type="entry name" value="CSD"/>
    <property type="match status" value="1"/>
</dbReference>